<accession>A0A8J8SZQ3</accession>
<gene>
    <name evidence="3" type="ORF">FGO68_gene13719</name>
</gene>
<sequence>MLARTVSTTEQTLLEQKFVFWVTIIEMSGGRRQPGVADSQKNSTWWNETKPIAKFQTVEEFWQIYQFIKRPSQLAIGTTLHLFVDGVKPQWEDEANKLGGRLALRVIKGYANQLWEDLLLALIGQQFQDSDQITGVIIQAKKGGDQINIWLRTGNEGVVSRIKADMTRILSLPDSIALEFDLFFKEEKKPQGGYKNQNYPQDQRKQYPPRQGGGNQGGYQGKRNNYEGGDYSGQQRQQQAKQ</sequence>
<dbReference type="GO" id="GO:0016281">
    <property type="term" value="C:eukaryotic translation initiation factor 4F complex"/>
    <property type="evidence" value="ECO:0007669"/>
    <property type="project" value="TreeGrafter"/>
</dbReference>
<dbReference type="Gene3D" id="3.30.760.10">
    <property type="entry name" value="RNA Cap, Translation Initiation Factor Eif4e"/>
    <property type="match status" value="1"/>
</dbReference>
<dbReference type="OrthoDB" id="590761at2759"/>
<keyword evidence="1" id="KW-0648">Protein biosynthesis</keyword>
<dbReference type="Proteomes" id="UP000785679">
    <property type="component" value="Unassembled WGS sequence"/>
</dbReference>
<name>A0A8J8SZQ3_HALGN</name>
<feature type="region of interest" description="Disordered" evidence="2">
    <location>
        <begin position="190"/>
        <end position="242"/>
    </location>
</feature>
<proteinExistence type="inferred from homology"/>
<evidence type="ECO:0000313" key="3">
    <source>
        <dbReference type="EMBL" id="TNV76862.1"/>
    </source>
</evidence>
<dbReference type="GO" id="GO:0000340">
    <property type="term" value="F:RNA 7-methylguanosine cap binding"/>
    <property type="evidence" value="ECO:0007669"/>
    <property type="project" value="TreeGrafter"/>
</dbReference>
<organism evidence="3 4">
    <name type="scientific">Halteria grandinella</name>
    <dbReference type="NCBI Taxonomy" id="5974"/>
    <lineage>
        <taxon>Eukaryota</taxon>
        <taxon>Sar</taxon>
        <taxon>Alveolata</taxon>
        <taxon>Ciliophora</taxon>
        <taxon>Intramacronucleata</taxon>
        <taxon>Spirotrichea</taxon>
        <taxon>Stichotrichia</taxon>
        <taxon>Sporadotrichida</taxon>
        <taxon>Halteriidae</taxon>
        <taxon>Halteria</taxon>
    </lineage>
</organism>
<evidence type="ECO:0000256" key="2">
    <source>
        <dbReference type="SAM" id="MobiDB-lite"/>
    </source>
</evidence>
<evidence type="ECO:0000256" key="1">
    <source>
        <dbReference type="RuleBase" id="RU004374"/>
    </source>
</evidence>
<dbReference type="EMBL" id="RRYP01012829">
    <property type="protein sequence ID" value="TNV76862.1"/>
    <property type="molecule type" value="Genomic_DNA"/>
</dbReference>
<keyword evidence="1" id="KW-0694">RNA-binding</keyword>
<dbReference type="SUPFAM" id="SSF55418">
    <property type="entry name" value="eIF4e-like"/>
    <property type="match status" value="1"/>
</dbReference>
<keyword evidence="1" id="KW-0396">Initiation factor</keyword>
<protein>
    <submittedName>
        <fullName evidence="3">Uncharacterized protein</fullName>
    </submittedName>
</protein>
<dbReference type="InterPro" id="IPR001040">
    <property type="entry name" value="TIF_eIF_4E"/>
</dbReference>
<dbReference type="GO" id="GO:0003743">
    <property type="term" value="F:translation initiation factor activity"/>
    <property type="evidence" value="ECO:0007669"/>
    <property type="project" value="UniProtKB-KW"/>
</dbReference>
<keyword evidence="4" id="KW-1185">Reference proteome</keyword>
<comment type="similarity">
    <text evidence="1">Belongs to the eukaryotic initiation factor 4E family.</text>
</comment>
<dbReference type="PANTHER" id="PTHR11960">
    <property type="entry name" value="EUKARYOTIC TRANSLATION INITIATION FACTOR 4E RELATED"/>
    <property type="match status" value="1"/>
</dbReference>
<reference evidence="3" key="1">
    <citation type="submission" date="2019-06" db="EMBL/GenBank/DDBJ databases">
        <authorList>
            <person name="Zheng W."/>
        </authorList>
    </citation>
    <scope>NUCLEOTIDE SEQUENCE</scope>
    <source>
        <strain evidence="3">QDHG01</strain>
    </source>
</reference>
<evidence type="ECO:0000313" key="4">
    <source>
        <dbReference type="Proteomes" id="UP000785679"/>
    </source>
</evidence>
<dbReference type="InterPro" id="IPR023398">
    <property type="entry name" value="TIF_eIF4e-like"/>
</dbReference>
<feature type="compositionally biased region" description="Gly residues" evidence="2">
    <location>
        <begin position="211"/>
        <end position="220"/>
    </location>
</feature>
<feature type="compositionally biased region" description="Polar residues" evidence="2">
    <location>
        <begin position="232"/>
        <end position="242"/>
    </location>
</feature>
<dbReference type="AlphaFoldDB" id="A0A8J8SZQ3"/>
<dbReference type="Pfam" id="PF01652">
    <property type="entry name" value="IF4E"/>
    <property type="match status" value="1"/>
</dbReference>
<comment type="caution">
    <text evidence="3">The sequence shown here is derived from an EMBL/GenBank/DDBJ whole genome shotgun (WGS) entry which is preliminary data.</text>
</comment>